<gene>
    <name evidence="2" type="ORF">CURHAP_LOCUS4603</name>
</gene>
<reference evidence="2 3" key="1">
    <citation type="submission" date="2020-05" db="EMBL/GenBank/DDBJ databases">
        <authorList>
            <person name="Campoy J."/>
            <person name="Schneeberger K."/>
            <person name="Spophaly S."/>
        </authorList>
    </citation>
    <scope>NUCLEOTIDE SEQUENCE [LARGE SCALE GENOMIC DNA]</scope>
    <source>
        <strain evidence="2">PruArmRojPasFocal</strain>
    </source>
</reference>
<dbReference type="GO" id="GO:0016020">
    <property type="term" value="C:membrane"/>
    <property type="evidence" value="ECO:0007669"/>
    <property type="project" value="TreeGrafter"/>
</dbReference>
<keyword evidence="1" id="KW-0472">Membrane</keyword>
<evidence type="ECO:0000313" key="2">
    <source>
        <dbReference type="EMBL" id="CAB4263734.1"/>
    </source>
</evidence>
<keyword evidence="1" id="KW-0812">Transmembrane</keyword>
<evidence type="ECO:0000313" key="3">
    <source>
        <dbReference type="Proteomes" id="UP000507222"/>
    </source>
</evidence>
<organism evidence="2 3">
    <name type="scientific">Prunus armeniaca</name>
    <name type="common">Apricot</name>
    <name type="synonym">Armeniaca vulgaris</name>
    <dbReference type="NCBI Taxonomy" id="36596"/>
    <lineage>
        <taxon>Eukaryota</taxon>
        <taxon>Viridiplantae</taxon>
        <taxon>Streptophyta</taxon>
        <taxon>Embryophyta</taxon>
        <taxon>Tracheophyta</taxon>
        <taxon>Spermatophyta</taxon>
        <taxon>Magnoliopsida</taxon>
        <taxon>eudicotyledons</taxon>
        <taxon>Gunneridae</taxon>
        <taxon>Pentapetalae</taxon>
        <taxon>rosids</taxon>
        <taxon>fabids</taxon>
        <taxon>Rosales</taxon>
        <taxon>Rosaceae</taxon>
        <taxon>Amygdaloideae</taxon>
        <taxon>Amygdaleae</taxon>
        <taxon>Prunus</taxon>
    </lineage>
</organism>
<protein>
    <submittedName>
        <fullName evidence="2">Uncharacterized protein</fullName>
    </submittedName>
</protein>
<dbReference type="PANTHER" id="PTHR31414">
    <property type="entry name" value="TRANSMEMBRANE PROTEIN DDB_G0292058"/>
    <property type="match status" value="1"/>
</dbReference>
<dbReference type="Proteomes" id="UP000507222">
    <property type="component" value="Unassembled WGS sequence"/>
</dbReference>
<feature type="transmembrane region" description="Helical" evidence="1">
    <location>
        <begin position="261"/>
        <end position="284"/>
    </location>
</feature>
<feature type="transmembrane region" description="Helical" evidence="1">
    <location>
        <begin position="305"/>
        <end position="328"/>
    </location>
</feature>
<dbReference type="PANTHER" id="PTHR31414:SF18">
    <property type="entry name" value="TRANSMEMBRANE PROTEIN-RELATED"/>
    <property type="match status" value="1"/>
</dbReference>
<feature type="transmembrane region" description="Helical" evidence="1">
    <location>
        <begin position="444"/>
        <end position="468"/>
    </location>
</feature>
<keyword evidence="1" id="KW-1133">Transmembrane helix</keyword>
<feature type="transmembrane region" description="Helical" evidence="1">
    <location>
        <begin position="644"/>
        <end position="663"/>
    </location>
</feature>
<accession>A0A6J5TIZ3</accession>
<proteinExistence type="predicted"/>
<dbReference type="EMBL" id="CAEKDK010000001">
    <property type="protein sequence ID" value="CAB4263734.1"/>
    <property type="molecule type" value="Genomic_DNA"/>
</dbReference>
<evidence type="ECO:0000256" key="1">
    <source>
        <dbReference type="SAM" id="Phobius"/>
    </source>
</evidence>
<sequence>MTNGVLVGLAQSFGCAVKWSFIPCKLFASNLHQPSNVMNKRVELEPKSIYLVKAKWQRPPFGAIKSNVDGVIHVASDLGGWSDLVCHIEADSQGVLHLVQQVQADMSPLDCLIEDCETLLGRLETTLLSCNDEFGKKKPLKKKLPYSFKVLGNLYFSSLNFRSEMGSSIVLRYTLVSMTVILALRTPEIQGQSIPSTNFAPPQVQAESKLIQANNASEPMRQSDNTVRVDPLDNFNKYRGGFNLTNKHYWSSTVFTGVHGYALGVLWLLCGILYGCFLLATRLCCKNRKSGKLKKRQLCHKQCYLWQWHIFLAIFFTLFAIVAFGLVLGGNARFHSQAKSVVNIIITTADEASGTIYNTTEAMKEMRNNLDSTGNTVVSSFLTSTSQKLDTGAADIERQAKKNRRLIDKGLKLVYIVTTVAISLNLVAVIALSVSGFLKLQRLVYMLIILCWFLTVLCWIFFGLYFFLAEFSSDTCTALENFQQNPNNNSLSSILPCDELLSAKSVLNDVGAGIYSLVNVLNANISSAQGTSSQSIEYVCNPFSEPPEYNYQPENCPANSVRIGDIPKVLRELSCSDASNGTCENGVLISDSGYKLVELYTSSIQNLLNSYPGMESLVECQTVKDAFSEILVKHCKPLKRYVKMVWAAMVFLATLVVLLVLLWTTQANHEQNHHLADGSVNPHTAAVIKLELSIATGIKKNPNPSIV</sequence>
<dbReference type="InterPro" id="IPR040283">
    <property type="entry name" value="DDB_G0292058-like"/>
</dbReference>
<feature type="transmembrane region" description="Helical" evidence="1">
    <location>
        <begin position="413"/>
        <end position="432"/>
    </location>
</feature>
<name>A0A6J5TIZ3_PRUAR</name>
<dbReference type="AlphaFoldDB" id="A0A6J5TIZ3"/>